<sequence>MLTPISIRDTRAEQPLATPGRFDDHIIAKAIALLEQRIYATGPTLENPQAARDYLRLQLMQEPHEVFAAVFLTTRHQVIACEYLFRGTVDEADIHPRVVVQRALVHNAAALIVAHQHPSGSTEPSAGDRAVTSRLRMALDLIDVRLLDHVIIGRGTPFSFADRGLL</sequence>
<dbReference type="EMBL" id="CAADIF010000005">
    <property type="protein sequence ID" value="VFR60904.1"/>
    <property type="molecule type" value="Genomic_DNA"/>
</dbReference>
<evidence type="ECO:0000256" key="5">
    <source>
        <dbReference type="ARBA" id="ARBA00023049"/>
    </source>
</evidence>
<gene>
    <name evidence="7" type="ORF">ANK1_4068</name>
    <name evidence="8" type="ORF">ANK2_4069</name>
</gene>
<evidence type="ECO:0000256" key="3">
    <source>
        <dbReference type="ARBA" id="ARBA00022801"/>
    </source>
</evidence>
<dbReference type="PROSITE" id="PS50249">
    <property type="entry name" value="MPN"/>
    <property type="match status" value="1"/>
</dbReference>
<dbReference type="InterPro" id="IPR025657">
    <property type="entry name" value="RadC_JAB"/>
</dbReference>
<dbReference type="EMBL" id="CAADIA010000006">
    <property type="protein sequence ID" value="VFR32062.1"/>
    <property type="molecule type" value="Genomic_DNA"/>
</dbReference>
<dbReference type="AlphaFoldDB" id="A0A484Q188"/>
<keyword evidence="2" id="KW-0479">Metal-binding</keyword>
<dbReference type="InterPro" id="IPR037518">
    <property type="entry name" value="MPN"/>
</dbReference>
<evidence type="ECO:0000256" key="2">
    <source>
        <dbReference type="ARBA" id="ARBA00022723"/>
    </source>
</evidence>
<dbReference type="InterPro" id="IPR001405">
    <property type="entry name" value="UPF0758"/>
</dbReference>
<evidence type="ECO:0000256" key="4">
    <source>
        <dbReference type="ARBA" id="ARBA00022833"/>
    </source>
</evidence>
<keyword evidence="5" id="KW-0482">Metalloprotease</keyword>
<dbReference type="NCBIfam" id="TIGR00608">
    <property type="entry name" value="radc"/>
    <property type="match status" value="1"/>
</dbReference>
<dbReference type="GO" id="GO:0006508">
    <property type="term" value="P:proteolysis"/>
    <property type="evidence" value="ECO:0007669"/>
    <property type="project" value="UniProtKB-KW"/>
</dbReference>
<name>A0A484Q188_9ZZZZ</name>
<evidence type="ECO:0000256" key="1">
    <source>
        <dbReference type="ARBA" id="ARBA00022670"/>
    </source>
</evidence>
<proteinExistence type="predicted"/>
<evidence type="ECO:0000313" key="8">
    <source>
        <dbReference type="EMBL" id="VFR60904.1"/>
    </source>
</evidence>
<keyword evidence="3" id="KW-0378">Hydrolase</keyword>
<dbReference type="Gene3D" id="3.40.140.10">
    <property type="entry name" value="Cytidine Deaminase, domain 2"/>
    <property type="match status" value="1"/>
</dbReference>
<dbReference type="CDD" id="cd08071">
    <property type="entry name" value="MPN_DUF2466"/>
    <property type="match status" value="1"/>
</dbReference>
<organism evidence="7">
    <name type="scientific">plant metagenome</name>
    <dbReference type="NCBI Taxonomy" id="1297885"/>
    <lineage>
        <taxon>unclassified sequences</taxon>
        <taxon>metagenomes</taxon>
        <taxon>organismal metagenomes</taxon>
    </lineage>
</organism>
<dbReference type="PANTHER" id="PTHR30471">
    <property type="entry name" value="DNA REPAIR PROTEIN RADC"/>
    <property type="match status" value="1"/>
</dbReference>
<protein>
    <submittedName>
        <fullName evidence="7">DNA repair protein RadC</fullName>
    </submittedName>
</protein>
<keyword evidence="4" id="KW-0862">Zinc</keyword>
<dbReference type="GO" id="GO:0046872">
    <property type="term" value="F:metal ion binding"/>
    <property type="evidence" value="ECO:0007669"/>
    <property type="project" value="UniProtKB-KW"/>
</dbReference>
<keyword evidence="1" id="KW-0645">Protease</keyword>
<feature type="domain" description="MPN" evidence="6">
    <location>
        <begin position="44"/>
        <end position="166"/>
    </location>
</feature>
<dbReference type="Pfam" id="PF04002">
    <property type="entry name" value="RadC"/>
    <property type="match status" value="1"/>
</dbReference>
<dbReference type="PANTHER" id="PTHR30471:SF3">
    <property type="entry name" value="UPF0758 PROTEIN YEES-RELATED"/>
    <property type="match status" value="1"/>
</dbReference>
<evidence type="ECO:0000313" key="7">
    <source>
        <dbReference type="EMBL" id="VFR32062.1"/>
    </source>
</evidence>
<accession>A0A484Q188</accession>
<reference evidence="7" key="1">
    <citation type="submission" date="2019-03" db="EMBL/GenBank/DDBJ databases">
        <authorList>
            <person name="Danneels B."/>
        </authorList>
    </citation>
    <scope>NUCLEOTIDE SEQUENCE</scope>
</reference>
<evidence type="ECO:0000259" key="6">
    <source>
        <dbReference type="PROSITE" id="PS50249"/>
    </source>
</evidence>
<dbReference type="GO" id="GO:0008237">
    <property type="term" value="F:metallopeptidase activity"/>
    <property type="evidence" value="ECO:0007669"/>
    <property type="project" value="UniProtKB-KW"/>
</dbReference>